<proteinExistence type="predicted"/>
<protein>
    <submittedName>
        <fullName evidence="1">Uncharacterized protein</fullName>
    </submittedName>
</protein>
<organism evidence="1 2">
    <name type="scientific">Paenibacillus tianmuensis</name>
    <dbReference type="NCBI Taxonomy" id="624147"/>
    <lineage>
        <taxon>Bacteria</taxon>
        <taxon>Bacillati</taxon>
        <taxon>Bacillota</taxon>
        <taxon>Bacilli</taxon>
        <taxon>Bacillales</taxon>
        <taxon>Paenibacillaceae</taxon>
        <taxon>Paenibacillus</taxon>
    </lineage>
</organism>
<gene>
    <name evidence="1" type="ORF">SAMN04487970_10859</name>
</gene>
<reference evidence="2" key="1">
    <citation type="submission" date="2016-10" db="EMBL/GenBank/DDBJ databases">
        <authorList>
            <person name="Varghese N."/>
            <person name="Submissions S."/>
        </authorList>
    </citation>
    <scope>NUCLEOTIDE SEQUENCE [LARGE SCALE GENOMIC DNA]</scope>
    <source>
        <strain evidence="2">CGMCC 1.8946</strain>
    </source>
</reference>
<accession>A0A1G4U0E9</accession>
<keyword evidence="2" id="KW-1185">Reference proteome</keyword>
<evidence type="ECO:0000313" key="1">
    <source>
        <dbReference type="EMBL" id="SCW87058.1"/>
    </source>
</evidence>
<dbReference type="STRING" id="624147.SAMN04487970_10859"/>
<dbReference type="Proteomes" id="UP000198601">
    <property type="component" value="Unassembled WGS sequence"/>
</dbReference>
<dbReference type="AlphaFoldDB" id="A0A1G4U0E9"/>
<name>A0A1G4U0E9_9BACL</name>
<evidence type="ECO:0000313" key="2">
    <source>
        <dbReference type="Proteomes" id="UP000198601"/>
    </source>
</evidence>
<sequence>MNYMDAGPVKAANKAAADQTEKVIDLTNQNGFHHIILDCSKCTSEVMFSIDVPISKSDKIIYVAPKFVFDGYIRGKKLYYKCAADSNEFNYVLL</sequence>
<dbReference type="RefSeq" id="WP_143007025.1">
    <property type="nucleotide sequence ID" value="NZ_FMTT01000085.1"/>
</dbReference>
<dbReference type="EMBL" id="FMTT01000085">
    <property type="protein sequence ID" value="SCW87058.1"/>
    <property type="molecule type" value="Genomic_DNA"/>
</dbReference>
<dbReference type="OrthoDB" id="2665048at2"/>